<keyword evidence="2" id="KW-1185">Reference proteome</keyword>
<dbReference type="Proteomes" id="UP000637980">
    <property type="component" value="Unassembled WGS sequence"/>
</dbReference>
<gene>
    <name evidence="1" type="ORF">GCM10007094_23420</name>
</gene>
<dbReference type="EMBL" id="BMXE01000004">
    <property type="protein sequence ID" value="GHB33842.1"/>
    <property type="molecule type" value="Genomic_DNA"/>
</dbReference>
<proteinExistence type="predicted"/>
<name>A0ABQ3EGG4_9HYPH</name>
<evidence type="ECO:0000313" key="1">
    <source>
        <dbReference type="EMBL" id="GHB33842.1"/>
    </source>
</evidence>
<dbReference type="RefSeq" id="WP_189436987.1">
    <property type="nucleotide sequence ID" value="NZ_BMXE01000004.1"/>
</dbReference>
<comment type="caution">
    <text evidence="1">The sequence shown here is derived from an EMBL/GenBank/DDBJ whole genome shotgun (WGS) entry which is preliminary data.</text>
</comment>
<accession>A0ABQ3EGG4</accession>
<organism evidence="1 2">
    <name type="scientific">Pseudovibrio japonicus</name>
    <dbReference type="NCBI Taxonomy" id="366534"/>
    <lineage>
        <taxon>Bacteria</taxon>
        <taxon>Pseudomonadati</taxon>
        <taxon>Pseudomonadota</taxon>
        <taxon>Alphaproteobacteria</taxon>
        <taxon>Hyphomicrobiales</taxon>
        <taxon>Stappiaceae</taxon>
        <taxon>Pseudovibrio</taxon>
    </lineage>
</organism>
<protein>
    <submittedName>
        <fullName evidence="1">Uncharacterized protein</fullName>
    </submittedName>
</protein>
<evidence type="ECO:0000313" key="2">
    <source>
        <dbReference type="Proteomes" id="UP000637980"/>
    </source>
</evidence>
<reference evidence="2" key="1">
    <citation type="journal article" date="2019" name="Int. J. Syst. Evol. Microbiol.">
        <title>The Global Catalogue of Microorganisms (GCM) 10K type strain sequencing project: providing services to taxonomists for standard genome sequencing and annotation.</title>
        <authorList>
            <consortium name="The Broad Institute Genomics Platform"/>
            <consortium name="The Broad Institute Genome Sequencing Center for Infectious Disease"/>
            <person name="Wu L."/>
            <person name="Ma J."/>
        </authorList>
    </citation>
    <scope>NUCLEOTIDE SEQUENCE [LARGE SCALE GENOMIC DNA]</scope>
    <source>
        <strain evidence="2">KCTC 12861</strain>
    </source>
</reference>
<sequence length="156" mass="17528">MTSITNYSPTLAEEGLVGAQAKQLIETWRENDFRLNENFLDLMPYLNQFANPLDNGGLADILLVGDKTYLAGVYGQAWARDTPSNRARVDPDLLKTVSTDYQISAQSLSPRLDLLYTPIALPHGGYEDVHYFRLILPFLLRRGNITLFSYASSVLQ</sequence>